<accession>A0AA85JGR2</accession>
<reference evidence="1" key="1">
    <citation type="submission" date="2022-06" db="EMBL/GenBank/DDBJ databases">
        <authorList>
            <person name="Berger JAMES D."/>
            <person name="Berger JAMES D."/>
        </authorList>
    </citation>
    <scope>NUCLEOTIDE SEQUENCE [LARGE SCALE GENOMIC DNA]</scope>
</reference>
<protein>
    <submittedName>
        <fullName evidence="2">Uncharacterized protein</fullName>
    </submittedName>
</protein>
<dbReference type="Proteomes" id="UP000050795">
    <property type="component" value="Unassembled WGS sequence"/>
</dbReference>
<reference evidence="2" key="2">
    <citation type="submission" date="2023-11" db="UniProtKB">
        <authorList>
            <consortium name="WormBaseParasite"/>
        </authorList>
    </citation>
    <scope>IDENTIFICATION</scope>
</reference>
<evidence type="ECO:0000313" key="1">
    <source>
        <dbReference type="Proteomes" id="UP000050795"/>
    </source>
</evidence>
<name>A0AA85JGR2_TRIRE</name>
<dbReference type="AlphaFoldDB" id="A0AA85JGR2"/>
<evidence type="ECO:0000313" key="2">
    <source>
        <dbReference type="WBParaSite" id="TREG1_30840.1"/>
    </source>
</evidence>
<proteinExistence type="predicted"/>
<sequence>IMHPRVDKLKIRLQQCSIKPVNEVPIEDLNSHLHNITLFRLENCSQMSIIQCIVKDGNEFKNVILHLNEDYKWEDKTDGLQLEFLSLSSGSRCTKEASDVITSVIPFVNQKVEKIMNDFIVSFNQSSILLEATRSRLIETGQIQTLLNDFSSILNESSICSAKILDHCQSEDEIDSVGQQAEEKEKVVEETKMIYMSVMNKTTRLMYH</sequence>
<keyword evidence="1" id="KW-1185">Reference proteome</keyword>
<dbReference type="WBParaSite" id="TREG1_30840.1">
    <property type="protein sequence ID" value="TREG1_30840.1"/>
    <property type="gene ID" value="TREG1_30840"/>
</dbReference>
<organism evidence="1 2">
    <name type="scientific">Trichobilharzia regenti</name>
    <name type="common">Nasal bird schistosome</name>
    <dbReference type="NCBI Taxonomy" id="157069"/>
    <lineage>
        <taxon>Eukaryota</taxon>
        <taxon>Metazoa</taxon>
        <taxon>Spiralia</taxon>
        <taxon>Lophotrochozoa</taxon>
        <taxon>Platyhelminthes</taxon>
        <taxon>Trematoda</taxon>
        <taxon>Digenea</taxon>
        <taxon>Strigeidida</taxon>
        <taxon>Schistosomatoidea</taxon>
        <taxon>Schistosomatidae</taxon>
        <taxon>Trichobilharzia</taxon>
    </lineage>
</organism>